<name>A0ABU9HG06_9GAMM</name>
<comment type="caution">
    <text evidence="2">The sequence shown here is derived from an EMBL/GenBank/DDBJ whole genome shotgun (WGS) entry which is preliminary data.</text>
</comment>
<dbReference type="InterPro" id="IPR007076">
    <property type="entry name" value="TfoX_N"/>
</dbReference>
<evidence type="ECO:0000313" key="2">
    <source>
        <dbReference type="EMBL" id="MEL0660843.1"/>
    </source>
</evidence>
<dbReference type="RefSeq" id="WP_341629224.1">
    <property type="nucleotide sequence ID" value="NZ_JBAKBA010000061.1"/>
</dbReference>
<dbReference type="Proteomes" id="UP001366060">
    <property type="component" value="Unassembled WGS sequence"/>
</dbReference>
<evidence type="ECO:0000259" key="1">
    <source>
        <dbReference type="Pfam" id="PF04993"/>
    </source>
</evidence>
<organism evidence="2 3">
    <name type="scientific">Psychromonas arctica</name>
    <dbReference type="NCBI Taxonomy" id="168275"/>
    <lineage>
        <taxon>Bacteria</taxon>
        <taxon>Pseudomonadati</taxon>
        <taxon>Pseudomonadota</taxon>
        <taxon>Gammaproteobacteria</taxon>
        <taxon>Alteromonadales</taxon>
        <taxon>Psychromonadaceae</taxon>
        <taxon>Psychromonas</taxon>
    </lineage>
</organism>
<proteinExistence type="predicted"/>
<dbReference type="EMBL" id="JBAKBA010000061">
    <property type="protein sequence ID" value="MEL0660843.1"/>
    <property type="molecule type" value="Genomic_DNA"/>
</dbReference>
<dbReference type="Gene3D" id="3.30.1460.30">
    <property type="entry name" value="YgaC/TfoX-N like chaperone"/>
    <property type="match status" value="1"/>
</dbReference>
<gene>
    <name evidence="2" type="ORF">V6255_17045</name>
</gene>
<dbReference type="SUPFAM" id="SSF159894">
    <property type="entry name" value="YgaC/TfoX-N like"/>
    <property type="match status" value="1"/>
</dbReference>
<dbReference type="Pfam" id="PF04993">
    <property type="entry name" value="TfoX_N"/>
    <property type="match status" value="1"/>
</dbReference>
<reference evidence="2 3" key="1">
    <citation type="submission" date="2024-02" db="EMBL/GenBank/DDBJ databases">
        <title>Bacteria isolated from the canopy kelp, Nereocystis luetkeana.</title>
        <authorList>
            <person name="Pfister C.A."/>
            <person name="Younker I.T."/>
            <person name="Light S.H."/>
        </authorList>
    </citation>
    <scope>NUCLEOTIDE SEQUENCE [LARGE SCALE GENOMIC DNA]</scope>
    <source>
        <strain evidence="2 3">TI.2.07</strain>
    </source>
</reference>
<sequence length="133" mass="15343">MTFDRGLEERLYEHFIERHDLTVKKMFGGLCFLLSGNMCCAIIEDKLLARVGAVNYTFCLAKPYVTEMDFTGKPIKTMVYVMPNGFDSDQDLANWLNICMNFTDTLAPKKPKIKKLKPIKLKPLKTVWKIKSE</sequence>
<accession>A0ABU9HG06</accession>
<evidence type="ECO:0000313" key="3">
    <source>
        <dbReference type="Proteomes" id="UP001366060"/>
    </source>
</evidence>
<protein>
    <submittedName>
        <fullName evidence="2">TfoX/Sxy family protein</fullName>
    </submittedName>
</protein>
<feature type="domain" description="TfoX N-terminal" evidence="1">
    <location>
        <begin position="19"/>
        <end position="100"/>
    </location>
</feature>
<keyword evidence="3" id="KW-1185">Reference proteome</keyword>